<dbReference type="AlphaFoldDB" id="A0A9P3L1L7"/>
<name>A0A9P3L1L7_9PEZI</name>
<dbReference type="Proteomes" id="UP000825890">
    <property type="component" value="Unassembled WGS sequence"/>
</dbReference>
<feature type="region of interest" description="Disordered" evidence="1">
    <location>
        <begin position="1"/>
        <end position="23"/>
    </location>
</feature>
<evidence type="ECO:0000313" key="2">
    <source>
        <dbReference type="EMBL" id="GIZ49674.1"/>
    </source>
</evidence>
<protein>
    <submittedName>
        <fullName evidence="2">Uncharacterized protein</fullName>
    </submittedName>
</protein>
<sequence>MNLSPRKKTQTSAGHTRSLPLRSGYQLYSKEEQKKFTENSKWSYSHKDASRRLNVAVADLMRMEVYCRHLLRTKSSYLAEAGKEEDPDYWPKEGEEIEYWMFTFQTTAAKSQLFFVTYSMMLKFPEHFMPLAENDKPLAMKKDLGREIPNPHKDNEGESDTYWPLNLAARQMLLEKMVLHWAREMQKFECWRKQETEHEGIGATTYQLAADESKSVPGQRKKKSQWTEPARRVLYCTYKKTRKTALALSMMLSECVKDGVKVFLDKKEGLGFAEVELFVAEIKNHWGLDAGLVWHLQYVHKSNGETKMYEVKSSKDLVKALMTDEEMGVHAQHMFKVVDGPASEAEGLLQFPYEEEEGGA</sequence>
<dbReference type="GeneID" id="68298277"/>
<dbReference type="RefSeq" id="XP_044664161.1">
    <property type="nucleotide sequence ID" value="XM_044808226.1"/>
</dbReference>
<evidence type="ECO:0000313" key="3">
    <source>
        <dbReference type="Proteomes" id="UP000825890"/>
    </source>
</evidence>
<dbReference type="EMBL" id="BOLY01000009">
    <property type="protein sequence ID" value="GIZ49674.1"/>
    <property type="molecule type" value="Genomic_DNA"/>
</dbReference>
<comment type="caution">
    <text evidence="2">The sequence shown here is derived from an EMBL/GenBank/DDBJ whole genome shotgun (WGS) entry which is preliminary data.</text>
</comment>
<evidence type="ECO:0000256" key="1">
    <source>
        <dbReference type="SAM" id="MobiDB-lite"/>
    </source>
</evidence>
<accession>A0A9P3L1L7</accession>
<keyword evidence="3" id="KW-1185">Reference proteome</keyword>
<proteinExistence type="predicted"/>
<reference evidence="2 3" key="1">
    <citation type="submission" date="2021-01" db="EMBL/GenBank/DDBJ databases">
        <title>Cercospora kikuchii MAFF 305040 whole genome shotgun sequence.</title>
        <authorList>
            <person name="Kashiwa T."/>
            <person name="Suzuki T."/>
        </authorList>
    </citation>
    <scope>NUCLEOTIDE SEQUENCE [LARGE SCALE GENOMIC DNA]</scope>
    <source>
        <strain evidence="2 3">MAFF 305040</strain>
    </source>
</reference>
<organism evidence="2 3">
    <name type="scientific">Cercospora kikuchii</name>
    <dbReference type="NCBI Taxonomy" id="84275"/>
    <lineage>
        <taxon>Eukaryota</taxon>
        <taxon>Fungi</taxon>
        <taxon>Dikarya</taxon>
        <taxon>Ascomycota</taxon>
        <taxon>Pezizomycotina</taxon>
        <taxon>Dothideomycetes</taxon>
        <taxon>Dothideomycetidae</taxon>
        <taxon>Mycosphaerellales</taxon>
        <taxon>Mycosphaerellaceae</taxon>
        <taxon>Cercospora</taxon>
    </lineage>
</organism>
<gene>
    <name evidence="2" type="ORF">CKM354_001270200</name>
</gene>